<evidence type="ECO:0000313" key="3">
    <source>
        <dbReference type="EMBL" id="WZX00295.1"/>
    </source>
</evidence>
<feature type="transmembrane region" description="Helical" evidence="1">
    <location>
        <begin position="224"/>
        <end position="245"/>
    </location>
</feature>
<reference evidence="3 4" key="1">
    <citation type="journal article" date="2023" name="Environ Microbiome">
        <title>A coral-associated actinobacterium mitigates coral bleaching under heat stress.</title>
        <authorList>
            <person name="Li J."/>
            <person name="Zou Y."/>
            <person name="Li Q."/>
            <person name="Zhang J."/>
            <person name="Bourne D.G."/>
            <person name="Lyu Y."/>
            <person name="Liu C."/>
            <person name="Zhang S."/>
        </authorList>
    </citation>
    <scope>NUCLEOTIDE SEQUENCE [LARGE SCALE GENOMIC DNA]</scope>
    <source>
        <strain evidence="3 4">SCSIO 13291</strain>
    </source>
</reference>
<accession>A0ABZ3CBZ7</accession>
<evidence type="ECO:0000256" key="1">
    <source>
        <dbReference type="SAM" id="Phobius"/>
    </source>
</evidence>
<protein>
    <submittedName>
        <fullName evidence="3">DUF1206 domain-containing protein</fullName>
    </submittedName>
</protein>
<feature type="transmembrane region" description="Helical" evidence="1">
    <location>
        <begin position="48"/>
        <end position="70"/>
    </location>
</feature>
<evidence type="ECO:0000259" key="2">
    <source>
        <dbReference type="Pfam" id="PF06724"/>
    </source>
</evidence>
<name>A0ABZ3CBZ7_9ACTN</name>
<dbReference type="InterPro" id="IPR009597">
    <property type="entry name" value="DUF1206"/>
</dbReference>
<proteinExistence type="predicted"/>
<feature type="transmembrane region" description="Helical" evidence="1">
    <location>
        <begin position="91"/>
        <end position="109"/>
    </location>
</feature>
<dbReference type="Proteomes" id="UP001434337">
    <property type="component" value="Chromosome"/>
</dbReference>
<dbReference type="Pfam" id="PF06724">
    <property type="entry name" value="DUF1206"/>
    <property type="match status" value="3"/>
</dbReference>
<feature type="transmembrane region" description="Helical" evidence="1">
    <location>
        <begin position="135"/>
        <end position="157"/>
    </location>
</feature>
<keyword evidence="1" id="KW-0472">Membrane</keyword>
<feature type="domain" description="DUF1206" evidence="2">
    <location>
        <begin position="88"/>
        <end position="158"/>
    </location>
</feature>
<feature type="transmembrane region" description="Helical" evidence="1">
    <location>
        <begin position="178"/>
        <end position="204"/>
    </location>
</feature>
<feature type="domain" description="DUF1206" evidence="2">
    <location>
        <begin position="181"/>
        <end position="249"/>
    </location>
</feature>
<dbReference type="EMBL" id="CP115965">
    <property type="protein sequence ID" value="WZX00295.1"/>
    <property type="molecule type" value="Genomic_DNA"/>
</dbReference>
<feature type="domain" description="DUF1206" evidence="2">
    <location>
        <begin position="4"/>
        <end position="69"/>
    </location>
</feature>
<gene>
    <name evidence="3" type="ORF">PCC79_08120</name>
</gene>
<keyword evidence="1" id="KW-1133">Transmembrane helix</keyword>
<keyword evidence="4" id="KW-1185">Reference proteome</keyword>
<evidence type="ECO:0000313" key="4">
    <source>
        <dbReference type="Proteomes" id="UP001434337"/>
    </source>
</evidence>
<organism evidence="3 4">
    <name type="scientific">Propioniciclava soli</name>
    <dbReference type="NCBI Taxonomy" id="2775081"/>
    <lineage>
        <taxon>Bacteria</taxon>
        <taxon>Bacillati</taxon>
        <taxon>Actinomycetota</taxon>
        <taxon>Actinomycetes</taxon>
        <taxon>Propionibacteriales</taxon>
        <taxon>Propionibacteriaceae</taxon>
        <taxon>Propioniciclava</taxon>
    </lineage>
</organism>
<keyword evidence="1" id="KW-0812">Transmembrane</keyword>
<sequence length="252" mass="25018">MARAGFVANGAVHVLIGVIALAIATGGEGQGDQSGAMAQIAQAPLGNVVLWVLAVALWGLALWNVLDGFLEHGEGDAKEQAKKWGRRVGRFGKAVVFAVLGFGAAGIALSGRSSSGDASAQKASGDELALPGGPIVLGIVGAGVVAGGIAFGVMGVMRSFEKHMSIPSGTAGTAVRTLGVVGYLAKGVALLVVGILLIVASVRVDPSQAGGTDAALHALMGTPLGPWAVGAVGVGLIAYGAFCALRGRYEQL</sequence>